<feature type="region of interest" description="Disordered" evidence="1">
    <location>
        <begin position="85"/>
        <end position="108"/>
    </location>
</feature>
<evidence type="ECO:0000256" key="1">
    <source>
        <dbReference type="SAM" id="MobiDB-lite"/>
    </source>
</evidence>
<dbReference type="Proteomes" id="UP000215902">
    <property type="component" value="Unassembled WGS sequence"/>
</dbReference>
<reference evidence="3 4" key="1">
    <citation type="submission" date="2017-06" db="EMBL/GenBank/DDBJ databases">
        <title>A platform for efficient transgenesis in Macrostomum lignano, a flatworm model organism for stem cell research.</title>
        <authorList>
            <person name="Berezikov E."/>
        </authorList>
    </citation>
    <scope>NUCLEOTIDE SEQUENCE [LARGE SCALE GENOMIC DNA]</scope>
    <source>
        <strain evidence="3">DV1</strain>
        <tissue evidence="3">Whole organism</tissue>
    </source>
</reference>
<keyword evidence="2" id="KW-1133">Transmembrane helix</keyword>
<sequence>PIFYGSFRANLICLTSKMSLPCQLNITDIQCDDYWSNPGQPGLELWAWLLIGFGVFIALGIGGALSVYLARRRCTNGRRRKLQAESAVSSLAGDHPQQQPPSPGPLANSGASFDSFNNLADPGADQDWFLHSLESAVFASPSAALALSGPGQTASSAAGGVNGVGGSGSGDCRLCVLNPAQLPYYCR</sequence>
<protein>
    <submittedName>
        <fullName evidence="3">Uncharacterized protein</fullName>
    </submittedName>
</protein>
<dbReference type="AlphaFoldDB" id="A0A267G985"/>
<evidence type="ECO:0000313" key="4">
    <source>
        <dbReference type="Proteomes" id="UP000215902"/>
    </source>
</evidence>
<evidence type="ECO:0000313" key="3">
    <source>
        <dbReference type="EMBL" id="PAA82610.1"/>
    </source>
</evidence>
<feature type="non-terminal residue" evidence="3">
    <location>
        <position position="1"/>
    </location>
</feature>
<feature type="transmembrane region" description="Helical" evidence="2">
    <location>
        <begin position="45"/>
        <end position="70"/>
    </location>
</feature>
<gene>
    <name evidence="3" type="ORF">BOX15_Mlig018685g1</name>
</gene>
<evidence type="ECO:0000256" key="2">
    <source>
        <dbReference type="SAM" id="Phobius"/>
    </source>
</evidence>
<organism evidence="3 4">
    <name type="scientific">Macrostomum lignano</name>
    <dbReference type="NCBI Taxonomy" id="282301"/>
    <lineage>
        <taxon>Eukaryota</taxon>
        <taxon>Metazoa</taxon>
        <taxon>Spiralia</taxon>
        <taxon>Lophotrochozoa</taxon>
        <taxon>Platyhelminthes</taxon>
        <taxon>Rhabditophora</taxon>
        <taxon>Macrostomorpha</taxon>
        <taxon>Macrostomida</taxon>
        <taxon>Macrostomidae</taxon>
        <taxon>Macrostomum</taxon>
    </lineage>
</organism>
<keyword evidence="4" id="KW-1185">Reference proteome</keyword>
<proteinExistence type="predicted"/>
<dbReference type="EMBL" id="NIVC01000461">
    <property type="protein sequence ID" value="PAA82610.1"/>
    <property type="molecule type" value="Genomic_DNA"/>
</dbReference>
<accession>A0A267G985</accession>
<keyword evidence="2" id="KW-0812">Transmembrane</keyword>
<keyword evidence="2" id="KW-0472">Membrane</keyword>
<name>A0A267G985_9PLAT</name>
<comment type="caution">
    <text evidence="3">The sequence shown here is derived from an EMBL/GenBank/DDBJ whole genome shotgun (WGS) entry which is preliminary data.</text>
</comment>